<gene>
    <name evidence="1" type="ORF">BerOc1_01774</name>
</gene>
<dbReference type="OrthoDB" id="5464659at2"/>
<dbReference type="EMBL" id="LKAQ01000004">
    <property type="protein sequence ID" value="OIQ49847.1"/>
    <property type="molecule type" value="Genomic_DNA"/>
</dbReference>
<organism evidence="1 2">
    <name type="scientific">Pseudodesulfovibrio hydrargyri</name>
    <dbReference type="NCBI Taxonomy" id="2125990"/>
    <lineage>
        <taxon>Bacteria</taxon>
        <taxon>Pseudomonadati</taxon>
        <taxon>Thermodesulfobacteriota</taxon>
        <taxon>Desulfovibrionia</taxon>
        <taxon>Desulfovibrionales</taxon>
        <taxon>Desulfovibrionaceae</taxon>
    </lineage>
</organism>
<dbReference type="Proteomes" id="UP000181901">
    <property type="component" value="Unassembled WGS sequence"/>
</dbReference>
<sequence>MATCTISHDDFVCFLGPKVRNNIKETTRPYKKNAVCDCCGKRRSLQSAHLMTRKRNDIIKECLERSEKVGSEYSIEIDETVHLIEVSHYPISETCAFLCKECHGKYDNEDEETVSKVNHAIYRKNRIKSFVEIKGTKLPTALGNKTSKDYLFLVMGILVQKLSQKDIGLLQDQVFCRKVLGLGHPVLTTDPFKVFDAKGRRRYYNDALGKYFLCMEWKKENFPLLARMLNDYSIKYSN</sequence>
<name>A0A1J5N994_9BACT</name>
<reference evidence="1 2" key="1">
    <citation type="submission" date="2015-09" db="EMBL/GenBank/DDBJ databases">
        <title>Genome of Desulfovibrio dechloracetivorans BerOc1, a mercury methylating strain isolated from highly hydrocarbons and metals contaminated coastal sediments.</title>
        <authorList>
            <person name="Goni Urriza M."/>
            <person name="Gassie C."/>
            <person name="Bouchez O."/>
            <person name="Klopp C."/>
            <person name="Ranchou-Peyruse A."/>
            <person name="Remy G."/>
        </authorList>
    </citation>
    <scope>NUCLEOTIDE SEQUENCE [LARGE SCALE GENOMIC DNA]</scope>
    <source>
        <strain evidence="1 2">BerOc1</strain>
    </source>
</reference>
<dbReference type="AlphaFoldDB" id="A0A1J5N994"/>
<evidence type="ECO:0000313" key="2">
    <source>
        <dbReference type="Proteomes" id="UP000181901"/>
    </source>
</evidence>
<keyword evidence="2" id="KW-1185">Reference proteome</keyword>
<dbReference type="RefSeq" id="WP_129586515.1">
    <property type="nucleotide sequence ID" value="NZ_LKAQ01000004.1"/>
</dbReference>
<proteinExistence type="predicted"/>
<protein>
    <submittedName>
        <fullName evidence="1">Uncharacterized protein</fullName>
    </submittedName>
</protein>
<comment type="caution">
    <text evidence="1">The sequence shown here is derived from an EMBL/GenBank/DDBJ whole genome shotgun (WGS) entry which is preliminary data.</text>
</comment>
<accession>A0A1J5N994</accession>
<evidence type="ECO:0000313" key="1">
    <source>
        <dbReference type="EMBL" id="OIQ49847.1"/>
    </source>
</evidence>